<proteinExistence type="predicted"/>
<comment type="caution">
    <text evidence="2">The sequence shown here is derived from an EMBL/GenBank/DDBJ whole genome shotgun (WGS) entry which is preliminary data.</text>
</comment>
<evidence type="ECO:0000313" key="2">
    <source>
        <dbReference type="EMBL" id="GAA2145378.1"/>
    </source>
</evidence>
<reference evidence="2 3" key="1">
    <citation type="journal article" date="2019" name="Int. J. Syst. Evol. Microbiol.">
        <title>The Global Catalogue of Microorganisms (GCM) 10K type strain sequencing project: providing services to taxonomists for standard genome sequencing and annotation.</title>
        <authorList>
            <consortium name="The Broad Institute Genomics Platform"/>
            <consortium name="The Broad Institute Genome Sequencing Center for Infectious Disease"/>
            <person name="Wu L."/>
            <person name="Ma J."/>
        </authorList>
    </citation>
    <scope>NUCLEOTIDE SEQUENCE [LARGE SCALE GENOMIC DNA]</scope>
    <source>
        <strain evidence="2 3">JCM 13850</strain>
    </source>
</reference>
<keyword evidence="1" id="KW-0812">Transmembrane</keyword>
<dbReference type="EMBL" id="BAAAMR010000041">
    <property type="protein sequence ID" value="GAA2145378.1"/>
    <property type="molecule type" value="Genomic_DNA"/>
</dbReference>
<feature type="transmembrane region" description="Helical" evidence="1">
    <location>
        <begin position="94"/>
        <end position="114"/>
    </location>
</feature>
<keyword evidence="3" id="KW-1185">Reference proteome</keyword>
<evidence type="ECO:0000256" key="1">
    <source>
        <dbReference type="SAM" id="Phobius"/>
    </source>
</evidence>
<evidence type="ECO:0000313" key="3">
    <source>
        <dbReference type="Proteomes" id="UP001501020"/>
    </source>
</evidence>
<name>A0ABN2ZP88_9ACTN</name>
<dbReference type="RefSeq" id="WP_344270478.1">
    <property type="nucleotide sequence ID" value="NZ_BAAAMR010000041.1"/>
</dbReference>
<keyword evidence="1" id="KW-0472">Membrane</keyword>
<feature type="transmembrane region" description="Helical" evidence="1">
    <location>
        <begin position="38"/>
        <end position="60"/>
    </location>
</feature>
<dbReference type="Proteomes" id="UP001501020">
    <property type="component" value="Unassembled WGS sequence"/>
</dbReference>
<sequence>MAKETPISAFVTTKESSASPKLIPTATAKAAPVSAEPAAAAAAVGAVLGLITLAGVFRLWRTTRSRGWFWTVIITRAVSALTSVPAFFAGAPAGLQAAVGVGIVLTLTSLWLLATRKTATA</sequence>
<protein>
    <recommendedName>
        <fullName evidence="4">Integral membrane protein</fullName>
    </recommendedName>
</protein>
<feature type="transmembrane region" description="Helical" evidence="1">
    <location>
        <begin position="67"/>
        <end position="88"/>
    </location>
</feature>
<accession>A0ABN2ZP88</accession>
<gene>
    <name evidence="2" type="ORF">GCM10009727_45840</name>
</gene>
<evidence type="ECO:0008006" key="4">
    <source>
        <dbReference type="Google" id="ProtNLM"/>
    </source>
</evidence>
<organism evidence="2 3">
    <name type="scientific">Actinomadura napierensis</name>
    <dbReference type="NCBI Taxonomy" id="267854"/>
    <lineage>
        <taxon>Bacteria</taxon>
        <taxon>Bacillati</taxon>
        <taxon>Actinomycetota</taxon>
        <taxon>Actinomycetes</taxon>
        <taxon>Streptosporangiales</taxon>
        <taxon>Thermomonosporaceae</taxon>
        <taxon>Actinomadura</taxon>
    </lineage>
</organism>
<keyword evidence="1" id="KW-1133">Transmembrane helix</keyword>